<accession>A0A1V9WZR0</accession>
<organism evidence="2 3">
    <name type="scientific">Tropilaelaps mercedesae</name>
    <dbReference type="NCBI Taxonomy" id="418985"/>
    <lineage>
        <taxon>Eukaryota</taxon>
        <taxon>Metazoa</taxon>
        <taxon>Ecdysozoa</taxon>
        <taxon>Arthropoda</taxon>
        <taxon>Chelicerata</taxon>
        <taxon>Arachnida</taxon>
        <taxon>Acari</taxon>
        <taxon>Parasitiformes</taxon>
        <taxon>Mesostigmata</taxon>
        <taxon>Gamasina</taxon>
        <taxon>Dermanyssoidea</taxon>
        <taxon>Laelapidae</taxon>
        <taxon>Tropilaelaps</taxon>
    </lineage>
</organism>
<evidence type="ECO:0000313" key="3">
    <source>
        <dbReference type="Proteomes" id="UP000192247"/>
    </source>
</evidence>
<feature type="compositionally biased region" description="Basic and acidic residues" evidence="1">
    <location>
        <begin position="46"/>
        <end position="55"/>
    </location>
</feature>
<name>A0A1V9WZR0_9ACAR</name>
<proteinExistence type="predicted"/>
<protein>
    <submittedName>
        <fullName evidence="2">Uncharacterized protein</fullName>
    </submittedName>
</protein>
<keyword evidence="3" id="KW-1185">Reference proteome</keyword>
<reference evidence="2 3" key="1">
    <citation type="journal article" date="2017" name="Gigascience">
        <title>Draft genome of the honey bee ectoparasitic mite, Tropilaelaps mercedesae, is shaped by the parasitic life history.</title>
        <authorList>
            <person name="Dong X."/>
            <person name="Armstrong S.D."/>
            <person name="Xia D."/>
            <person name="Makepeace B.L."/>
            <person name="Darby A.C."/>
            <person name="Kadowaki T."/>
        </authorList>
    </citation>
    <scope>NUCLEOTIDE SEQUENCE [LARGE SCALE GENOMIC DNA]</scope>
    <source>
        <strain evidence="2">Wuxi-XJTLU</strain>
    </source>
</reference>
<dbReference type="InParanoid" id="A0A1V9WZR0"/>
<sequence length="86" mass="9606">MASAELLVDRRQLALWPILPKMVHPQPVLAWRNAFPGSCEEFARMDTRRPIEGRRPQVGVAGDSGNSPKTLADASAERVWEIQGRI</sequence>
<dbReference type="AlphaFoldDB" id="A0A1V9WZR0"/>
<dbReference type="Proteomes" id="UP000192247">
    <property type="component" value="Unassembled WGS sequence"/>
</dbReference>
<evidence type="ECO:0000313" key="2">
    <source>
        <dbReference type="EMBL" id="OQR66648.1"/>
    </source>
</evidence>
<comment type="caution">
    <text evidence="2">The sequence shown here is derived from an EMBL/GenBank/DDBJ whole genome shotgun (WGS) entry which is preliminary data.</text>
</comment>
<gene>
    <name evidence="2" type="ORF">BIW11_14011</name>
</gene>
<dbReference type="EMBL" id="MNPL01031520">
    <property type="protein sequence ID" value="OQR66648.1"/>
    <property type="molecule type" value="Genomic_DNA"/>
</dbReference>
<evidence type="ECO:0000256" key="1">
    <source>
        <dbReference type="SAM" id="MobiDB-lite"/>
    </source>
</evidence>
<feature type="region of interest" description="Disordered" evidence="1">
    <location>
        <begin position="46"/>
        <end position="74"/>
    </location>
</feature>